<feature type="non-terminal residue" evidence="2">
    <location>
        <position position="265"/>
    </location>
</feature>
<dbReference type="InterPro" id="IPR029044">
    <property type="entry name" value="Nucleotide-diphossugar_trans"/>
</dbReference>
<name>X1I1M2_9ZZZZ</name>
<sequence length="265" mass="29473">NISYIEQKEALGLAHAVSVARDFLGEDKFLMYLGDNLLKNGIESYANKFIQGNYNAFVLLTEVDDPRQFGVAELERGRVVRVVEKPKEPVSNLALIGVYFFDKNVHQAIKSIKPSARGELEITDAIQWMIDKGYKVGAEVIGGWWKDTGKPDDILEANRLILEDIERDVKEGCACEDSEILGRVKIGEGVNIVNSKIVGPVIIGNKVKINDSYIGPFTTLSDGVEVKKSEIEYSVILEDTKINNIKGRFHGCLIGKGVEIFRSRV</sequence>
<dbReference type="PANTHER" id="PTHR42883">
    <property type="entry name" value="GLUCOSE-1-PHOSPHATE THYMIDYLTRANSFERASE"/>
    <property type="match status" value="1"/>
</dbReference>
<evidence type="ECO:0000259" key="1">
    <source>
        <dbReference type="Pfam" id="PF00483"/>
    </source>
</evidence>
<dbReference type="NCBIfam" id="TIGR01208">
    <property type="entry name" value="rmlA_long"/>
    <property type="match status" value="1"/>
</dbReference>
<feature type="non-terminal residue" evidence="2">
    <location>
        <position position="1"/>
    </location>
</feature>
<feature type="domain" description="Nucleotidyl transferase" evidence="1">
    <location>
        <begin position="1"/>
        <end position="162"/>
    </location>
</feature>
<dbReference type="EMBL" id="BARU01030263">
    <property type="protein sequence ID" value="GAH75612.1"/>
    <property type="molecule type" value="Genomic_DNA"/>
</dbReference>
<dbReference type="Gene3D" id="2.160.10.10">
    <property type="entry name" value="Hexapeptide repeat proteins"/>
    <property type="match status" value="1"/>
</dbReference>
<reference evidence="2" key="1">
    <citation type="journal article" date="2014" name="Front. Microbiol.">
        <title>High frequency of phylogenetically diverse reductive dehalogenase-homologous genes in deep subseafloor sedimentary metagenomes.</title>
        <authorList>
            <person name="Kawai M."/>
            <person name="Futagami T."/>
            <person name="Toyoda A."/>
            <person name="Takaki Y."/>
            <person name="Nishi S."/>
            <person name="Hori S."/>
            <person name="Arai W."/>
            <person name="Tsubouchi T."/>
            <person name="Morono Y."/>
            <person name="Uchiyama I."/>
            <person name="Ito T."/>
            <person name="Fujiyama A."/>
            <person name="Inagaki F."/>
            <person name="Takami H."/>
        </authorList>
    </citation>
    <scope>NUCLEOTIDE SEQUENCE</scope>
    <source>
        <strain evidence="2">Expedition CK06-06</strain>
    </source>
</reference>
<dbReference type="PANTHER" id="PTHR42883:SF2">
    <property type="entry name" value="THYMIDYLYLTRANSFERASE"/>
    <property type="match status" value="1"/>
</dbReference>
<dbReference type="SUPFAM" id="SSF53448">
    <property type="entry name" value="Nucleotide-diphospho-sugar transferases"/>
    <property type="match status" value="1"/>
</dbReference>
<dbReference type="AlphaFoldDB" id="X1I1M2"/>
<accession>X1I1M2</accession>
<gene>
    <name evidence="2" type="ORF">S03H2_48054</name>
</gene>
<evidence type="ECO:0000313" key="2">
    <source>
        <dbReference type="EMBL" id="GAH75612.1"/>
    </source>
</evidence>
<dbReference type="Gene3D" id="3.90.550.10">
    <property type="entry name" value="Spore Coat Polysaccharide Biosynthesis Protein SpsA, Chain A"/>
    <property type="match status" value="1"/>
</dbReference>
<proteinExistence type="predicted"/>
<dbReference type="Pfam" id="PF00483">
    <property type="entry name" value="NTP_transferase"/>
    <property type="match status" value="1"/>
</dbReference>
<dbReference type="InterPro" id="IPR005835">
    <property type="entry name" value="NTP_transferase_dom"/>
</dbReference>
<protein>
    <recommendedName>
        <fullName evidence="1">Nucleotidyl transferase domain-containing protein</fullName>
    </recommendedName>
</protein>
<comment type="caution">
    <text evidence="2">The sequence shown here is derived from an EMBL/GenBank/DDBJ whole genome shotgun (WGS) entry which is preliminary data.</text>
</comment>
<dbReference type="InterPro" id="IPR005908">
    <property type="entry name" value="G1P_thy_trans_l"/>
</dbReference>
<organism evidence="2">
    <name type="scientific">marine sediment metagenome</name>
    <dbReference type="NCBI Taxonomy" id="412755"/>
    <lineage>
        <taxon>unclassified sequences</taxon>
        <taxon>metagenomes</taxon>
        <taxon>ecological metagenomes</taxon>
    </lineage>
</organism>